<gene>
    <name evidence="11" type="ORF">MDA_GLEAN10009803</name>
</gene>
<evidence type="ECO:0000256" key="1">
    <source>
        <dbReference type="ARBA" id="ARBA00004202"/>
    </source>
</evidence>
<dbReference type="InterPro" id="IPR023214">
    <property type="entry name" value="HAD_sf"/>
</dbReference>
<dbReference type="SMART" id="SM00721">
    <property type="entry name" value="BAR"/>
    <property type="match status" value="1"/>
</dbReference>
<dbReference type="SUPFAM" id="SSF103657">
    <property type="entry name" value="BAR/IMD domain-like"/>
    <property type="match status" value="1"/>
</dbReference>
<dbReference type="Gene3D" id="1.10.555.10">
    <property type="entry name" value="Rho GTPase activation protein"/>
    <property type="match status" value="1"/>
</dbReference>
<dbReference type="FunFam" id="1.10.555.10:FF:000001">
    <property type="entry name" value="Rho GTPase activating protein 44"/>
    <property type="match status" value="1"/>
</dbReference>
<dbReference type="Pfam" id="PF13242">
    <property type="entry name" value="Hydrolase_like"/>
    <property type="match status" value="1"/>
</dbReference>
<evidence type="ECO:0000256" key="2">
    <source>
        <dbReference type="ARBA" id="ARBA00004514"/>
    </source>
</evidence>
<keyword evidence="12" id="KW-1185">Reference proteome</keyword>
<keyword evidence="4" id="KW-1003">Cell membrane</keyword>
<dbReference type="InterPro" id="IPR036412">
    <property type="entry name" value="HAD-like_sf"/>
</dbReference>
<evidence type="ECO:0000313" key="12">
    <source>
        <dbReference type="Proteomes" id="UP000010556"/>
    </source>
</evidence>
<dbReference type="PANTHER" id="PTHR14130">
    <property type="entry name" value="3BP-1 RELATED RHOGAP"/>
    <property type="match status" value="1"/>
</dbReference>
<feature type="compositionally biased region" description="Gly residues" evidence="8">
    <location>
        <begin position="171"/>
        <end position="181"/>
    </location>
</feature>
<dbReference type="EMBL" id="KB102787">
    <property type="protein sequence ID" value="ELK35008.1"/>
    <property type="molecule type" value="Genomic_DNA"/>
</dbReference>
<dbReference type="InterPro" id="IPR008936">
    <property type="entry name" value="Rho_GTPase_activation_prot"/>
</dbReference>
<dbReference type="GO" id="GO:0005096">
    <property type="term" value="F:GTPase activator activity"/>
    <property type="evidence" value="ECO:0007669"/>
    <property type="project" value="UniProtKB-KW"/>
</dbReference>
<keyword evidence="6" id="KW-0597">Phosphoprotein</keyword>
<dbReference type="SUPFAM" id="SSF56784">
    <property type="entry name" value="HAD-like"/>
    <property type="match status" value="1"/>
</dbReference>
<dbReference type="Gene3D" id="3.40.50.1000">
    <property type="entry name" value="HAD superfamily/HAD-like"/>
    <property type="match status" value="1"/>
</dbReference>
<evidence type="ECO:0000256" key="5">
    <source>
        <dbReference type="ARBA" id="ARBA00022490"/>
    </source>
</evidence>
<evidence type="ECO:0000313" key="11">
    <source>
        <dbReference type="EMBL" id="ELK35008.1"/>
    </source>
</evidence>
<evidence type="ECO:0000256" key="8">
    <source>
        <dbReference type="SAM" id="MobiDB-lite"/>
    </source>
</evidence>
<protein>
    <submittedName>
        <fullName evidence="11">SH3 domain-binding protein 1</fullName>
    </submittedName>
</protein>
<keyword evidence="5" id="KW-0963">Cytoplasm</keyword>
<dbReference type="SUPFAM" id="SSF48350">
    <property type="entry name" value="GTPase activation domain, GAP"/>
    <property type="match status" value="1"/>
</dbReference>
<dbReference type="InterPro" id="IPR004148">
    <property type="entry name" value="BAR_dom"/>
</dbReference>
<dbReference type="SMART" id="SM00324">
    <property type="entry name" value="RhoGAP"/>
    <property type="match status" value="1"/>
</dbReference>
<dbReference type="Pfam" id="PF00620">
    <property type="entry name" value="RhoGAP"/>
    <property type="match status" value="1"/>
</dbReference>
<dbReference type="GO" id="GO:0035020">
    <property type="term" value="P:regulation of Rac protein signal transduction"/>
    <property type="evidence" value="ECO:0007669"/>
    <property type="project" value="TreeGrafter"/>
</dbReference>
<dbReference type="GO" id="GO:0032956">
    <property type="term" value="P:regulation of actin cytoskeleton organization"/>
    <property type="evidence" value="ECO:0007669"/>
    <property type="project" value="TreeGrafter"/>
</dbReference>
<evidence type="ECO:0000256" key="4">
    <source>
        <dbReference type="ARBA" id="ARBA00022475"/>
    </source>
</evidence>
<dbReference type="InterPro" id="IPR027267">
    <property type="entry name" value="AH/BAR_dom_sf"/>
</dbReference>
<dbReference type="InterPro" id="IPR000198">
    <property type="entry name" value="RhoGAP_dom"/>
</dbReference>
<dbReference type="InterPro" id="IPR047165">
    <property type="entry name" value="RHG17/44/SH3BP1-like"/>
</dbReference>
<dbReference type="GO" id="GO:0005829">
    <property type="term" value="C:cytosol"/>
    <property type="evidence" value="ECO:0007669"/>
    <property type="project" value="UniProtKB-SubCell"/>
</dbReference>
<dbReference type="GO" id="GO:0007165">
    <property type="term" value="P:signal transduction"/>
    <property type="evidence" value="ECO:0007669"/>
    <property type="project" value="InterPro"/>
</dbReference>
<feature type="compositionally biased region" description="Basic and acidic residues" evidence="8">
    <location>
        <begin position="1"/>
        <end position="10"/>
    </location>
</feature>
<evidence type="ECO:0000256" key="3">
    <source>
        <dbReference type="ARBA" id="ARBA00022468"/>
    </source>
</evidence>
<dbReference type="AlphaFoldDB" id="L5MBA5"/>
<name>L5MBA5_MYODS</name>
<feature type="region of interest" description="Disordered" evidence="8">
    <location>
        <begin position="163"/>
        <end position="186"/>
    </location>
</feature>
<dbReference type="FunFam" id="1.20.1270.60:FF:000053">
    <property type="entry name" value="SH3 domain-binding protein 1"/>
    <property type="match status" value="1"/>
</dbReference>
<feature type="domain" description="Rho-GAP" evidence="9">
    <location>
        <begin position="283"/>
        <end position="472"/>
    </location>
</feature>
<feature type="domain" description="BAR" evidence="10">
    <location>
        <begin position="22"/>
        <end position="264"/>
    </location>
</feature>
<dbReference type="Pfam" id="PF03114">
    <property type="entry name" value="BAR"/>
    <property type="match status" value="1"/>
</dbReference>
<evidence type="ECO:0000256" key="7">
    <source>
        <dbReference type="ARBA" id="ARBA00023136"/>
    </source>
</evidence>
<dbReference type="NCBIfam" id="TIGR01452">
    <property type="entry name" value="PGP_euk"/>
    <property type="match status" value="1"/>
</dbReference>
<evidence type="ECO:0000256" key="6">
    <source>
        <dbReference type="ARBA" id="ARBA00022553"/>
    </source>
</evidence>
<sequence length="697" mass="76347">MGSPGGRREIQGSILGQVQPHQSTPETETAEFLGEDLQQVEQRLEPAKRAAHNVHKRLQACLQGQSGSDMDKRVKKLPLMALSTTMAESFKELDPDSSMGKALEMSCAIQNQLARILAEFEMTLERDVLQPLNRLSELPAILKHKKSLQKLVSDWNTLKSRLSQAAKNSGSGQGPGGGPGSYGHTATANKVETLKEEEEELKRKVEQCKDEYLADLYHFATKEDSYANYFINLMEIQADYHRKSLSSLDTALAELKENHSQAEPSPSMTAAPFFRVYGVSLGVHLQELGRDIALPIEACVLMLLSEGVKEEGLFRLAAGASVLKRLKQTMASDPRNLQEFCSDPHAVAGALKSYLRELPEPLMTFDLYDDWMKAASLKEPRARLEALQEVCGRLPQENFSNLRYLMKFLARLAEDQEVNKMTPSNIAIVLGPNLLWPPEKEGDQAQLDAASVSSIQVVGVVEALIQNADTLFPGDINFNVSGLFPAPTPQDKVSDRPASEELPAIAVPAPAPAPAPTLAPVPPKESGQNILKIKKGPSWRGSAMEPNDEPGGHDVIPRQLREACAHLRDPDCLLVATDRDPWHPLSDGSRTPGTGSLAAAVETASGRQALVVGKPSPYMFECITEHFSLDPARMLMVGDRLETDILFGHRCGMTTVLTLTGVSRLEEAQAYLAASKHDLVPHYYVESIADLMDGLED</sequence>
<keyword evidence="3" id="KW-0343">GTPase activation</keyword>
<dbReference type="GO" id="GO:0016791">
    <property type="term" value="F:phosphatase activity"/>
    <property type="evidence" value="ECO:0007669"/>
    <property type="project" value="InterPro"/>
</dbReference>
<evidence type="ECO:0000259" key="10">
    <source>
        <dbReference type="PROSITE" id="PS51021"/>
    </source>
</evidence>
<dbReference type="Gene3D" id="1.20.1270.60">
    <property type="entry name" value="Arfaptin homology (AH) domain/BAR domain"/>
    <property type="match status" value="1"/>
</dbReference>
<proteinExistence type="predicted"/>
<dbReference type="GO" id="GO:0005886">
    <property type="term" value="C:plasma membrane"/>
    <property type="evidence" value="ECO:0007669"/>
    <property type="project" value="UniProtKB-SubCell"/>
</dbReference>
<feature type="compositionally biased region" description="Polar residues" evidence="8">
    <location>
        <begin position="14"/>
        <end position="27"/>
    </location>
</feature>
<dbReference type="InterPro" id="IPR006349">
    <property type="entry name" value="PGP_euk"/>
</dbReference>
<dbReference type="eggNOG" id="KOG4270">
    <property type="taxonomic scope" value="Eukaryota"/>
</dbReference>
<evidence type="ECO:0000259" key="9">
    <source>
        <dbReference type="PROSITE" id="PS50238"/>
    </source>
</evidence>
<dbReference type="FunFam" id="3.40.50.1000:FF:000163">
    <property type="entry name" value="Pyridoxal phosphate phosphatase"/>
    <property type="match status" value="1"/>
</dbReference>
<comment type="subcellular location">
    <subcellularLocation>
        <location evidence="1">Cell membrane</location>
        <topology evidence="1">Peripheral membrane protein</topology>
    </subcellularLocation>
    <subcellularLocation>
        <location evidence="2">Cytoplasm</location>
        <location evidence="2">Cytosol</location>
    </subcellularLocation>
</comment>
<keyword evidence="7" id="KW-0472">Membrane</keyword>
<dbReference type="PROSITE" id="PS51021">
    <property type="entry name" value="BAR"/>
    <property type="match status" value="1"/>
</dbReference>
<dbReference type="PANTHER" id="PTHR14130:SF12">
    <property type="entry name" value="BARGIN-RELATED"/>
    <property type="match status" value="1"/>
</dbReference>
<reference evidence="12" key="1">
    <citation type="journal article" date="2013" name="Science">
        <title>Comparative analysis of bat genomes provides insight into the evolution of flight and immunity.</title>
        <authorList>
            <person name="Zhang G."/>
            <person name="Cowled C."/>
            <person name="Shi Z."/>
            <person name="Huang Z."/>
            <person name="Bishop-Lilly K.A."/>
            <person name="Fang X."/>
            <person name="Wynne J.W."/>
            <person name="Xiong Z."/>
            <person name="Baker M.L."/>
            <person name="Zhao W."/>
            <person name="Tachedjian M."/>
            <person name="Zhu Y."/>
            <person name="Zhou P."/>
            <person name="Jiang X."/>
            <person name="Ng J."/>
            <person name="Yang L."/>
            <person name="Wu L."/>
            <person name="Xiao J."/>
            <person name="Feng Y."/>
            <person name="Chen Y."/>
            <person name="Sun X."/>
            <person name="Zhang Y."/>
            <person name="Marsh G.A."/>
            <person name="Crameri G."/>
            <person name="Broder C.C."/>
            <person name="Frey K.G."/>
            <person name="Wang L.F."/>
            <person name="Wang J."/>
        </authorList>
    </citation>
    <scope>NUCLEOTIDE SEQUENCE [LARGE SCALE GENOMIC DNA]</scope>
</reference>
<dbReference type="PROSITE" id="PS50238">
    <property type="entry name" value="RHOGAP"/>
    <property type="match status" value="1"/>
</dbReference>
<feature type="region of interest" description="Disordered" evidence="8">
    <location>
        <begin position="1"/>
        <end position="29"/>
    </location>
</feature>
<organism evidence="11 12">
    <name type="scientific">Myotis davidii</name>
    <name type="common">David's myotis</name>
    <dbReference type="NCBI Taxonomy" id="225400"/>
    <lineage>
        <taxon>Eukaryota</taxon>
        <taxon>Metazoa</taxon>
        <taxon>Chordata</taxon>
        <taxon>Craniata</taxon>
        <taxon>Vertebrata</taxon>
        <taxon>Euteleostomi</taxon>
        <taxon>Mammalia</taxon>
        <taxon>Eutheria</taxon>
        <taxon>Laurasiatheria</taxon>
        <taxon>Chiroptera</taxon>
        <taxon>Yangochiroptera</taxon>
        <taxon>Vespertilionidae</taxon>
        <taxon>Myotis</taxon>
    </lineage>
</organism>
<dbReference type="Proteomes" id="UP000010556">
    <property type="component" value="Unassembled WGS sequence"/>
</dbReference>
<accession>L5MBA5</accession>